<evidence type="ECO:0000256" key="3">
    <source>
        <dbReference type="ARBA" id="ARBA00023125"/>
    </source>
</evidence>
<dbReference type="PANTHER" id="PTHR48111">
    <property type="entry name" value="REGULATOR OF RPOS"/>
    <property type="match status" value="1"/>
</dbReference>
<evidence type="ECO:0000256" key="2">
    <source>
        <dbReference type="ARBA" id="ARBA00023015"/>
    </source>
</evidence>
<dbReference type="Gene3D" id="6.10.250.690">
    <property type="match status" value="1"/>
</dbReference>
<dbReference type="GO" id="GO:0000976">
    <property type="term" value="F:transcription cis-regulatory region binding"/>
    <property type="evidence" value="ECO:0007669"/>
    <property type="project" value="TreeGrafter"/>
</dbReference>
<sequence length="220" mass="25290">MAKILLIEDDKKICEELQTLFMRYGHSCIYSMDFLHVVDFVMENQPELVLLDVNLPVFDGYHICREIRKRSEVPIIIVTSRDSQMDELMSMNLGADDFVTKPYNPQILLARIGAVLKRAYAYTPQNLEHKGVVLDPGRGVVSCLGREVELTKNEGKILKLLMENKGIVISRENIMNELWQSDEFVDDNTLTVNINRLRKKLESIGVTDFLLTRRGRGYIV</sequence>
<keyword evidence="3 7" id="KW-0238">DNA-binding</keyword>
<keyword evidence="6" id="KW-0597">Phosphoprotein</keyword>
<dbReference type="SUPFAM" id="SSF52172">
    <property type="entry name" value="CheY-like"/>
    <property type="match status" value="1"/>
</dbReference>
<dbReference type="InterPro" id="IPR016032">
    <property type="entry name" value="Sig_transdc_resp-reg_C-effctor"/>
</dbReference>
<dbReference type="Proteomes" id="UP000617951">
    <property type="component" value="Unassembled WGS sequence"/>
</dbReference>
<dbReference type="Pfam" id="PF00486">
    <property type="entry name" value="Trans_reg_C"/>
    <property type="match status" value="1"/>
</dbReference>
<feature type="domain" description="OmpR/PhoB-type" evidence="9">
    <location>
        <begin position="124"/>
        <end position="220"/>
    </location>
</feature>
<evidence type="ECO:0000259" key="9">
    <source>
        <dbReference type="PROSITE" id="PS51755"/>
    </source>
</evidence>
<dbReference type="InterPro" id="IPR036388">
    <property type="entry name" value="WH-like_DNA-bd_sf"/>
</dbReference>
<evidence type="ECO:0000313" key="11">
    <source>
        <dbReference type="Proteomes" id="UP000617951"/>
    </source>
</evidence>
<proteinExistence type="predicted"/>
<feature type="DNA-binding region" description="OmpR/PhoB-type" evidence="7">
    <location>
        <begin position="124"/>
        <end position="220"/>
    </location>
</feature>
<dbReference type="Pfam" id="PF00072">
    <property type="entry name" value="Response_reg"/>
    <property type="match status" value="1"/>
</dbReference>
<dbReference type="RefSeq" id="WP_249279357.1">
    <property type="nucleotide sequence ID" value="NZ_JACRSS010000001.1"/>
</dbReference>
<dbReference type="AlphaFoldDB" id="A0A926DGN3"/>
<keyword evidence="4" id="KW-0804">Transcription</keyword>
<dbReference type="InterPro" id="IPR039420">
    <property type="entry name" value="WalR-like"/>
</dbReference>
<dbReference type="PANTHER" id="PTHR48111:SF43">
    <property type="entry name" value="STAGE 0 SPORULATION PROTEIN A HOMOLOG"/>
    <property type="match status" value="1"/>
</dbReference>
<dbReference type="GO" id="GO:0006355">
    <property type="term" value="P:regulation of DNA-templated transcription"/>
    <property type="evidence" value="ECO:0007669"/>
    <property type="project" value="InterPro"/>
</dbReference>
<evidence type="ECO:0000256" key="4">
    <source>
        <dbReference type="ARBA" id="ARBA00023163"/>
    </source>
</evidence>
<dbReference type="CDD" id="cd00383">
    <property type="entry name" value="trans_reg_C"/>
    <property type="match status" value="1"/>
</dbReference>
<evidence type="ECO:0000256" key="7">
    <source>
        <dbReference type="PROSITE-ProRule" id="PRU01091"/>
    </source>
</evidence>
<evidence type="ECO:0000259" key="8">
    <source>
        <dbReference type="PROSITE" id="PS50110"/>
    </source>
</evidence>
<dbReference type="SMART" id="SM00862">
    <property type="entry name" value="Trans_reg_C"/>
    <property type="match status" value="1"/>
</dbReference>
<dbReference type="InterPro" id="IPR001867">
    <property type="entry name" value="OmpR/PhoB-type_DNA-bd"/>
</dbReference>
<dbReference type="InterPro" id="IPR011006">
    <property type="entry name" value="CheY-like_superfamily"/>
</dbReference>
<dbReference type="EMBL" id="JACRSS010000001">
    <property type="protein sequence ID" value="MBC8537444.1"/>
    <property type="molecule type" value="Genomic_DNA"/>
</dbReference>
<dbReference type="GO" id="GO:0032993">
    <property type="term" value="C:protein-DNA complex"/>
    <property type="evidence" value="ECO:0007669"/>
    <property type="project" value="TreeGrafter"/>
</dbReference>
<dbReference type="Gene3D" id="1.10.10.10">
    <property type="entry name" value="Winged helix-like DNA-binding domain superfamily/Winged helix DNA-binding domain"/>
    <property type="match status" value="1"/>
</dbReference>
<gene>
    <name evidence="10" type="ORF">H8693_00665</name>
</gene>
<organism evidence="10 11">
    <name type="scientific">Guopingia tenuis</name>
    <dbReference type="NCBI Taxonomy" id="2763656"/>
    <lineage>
        <taxon>Bacteria</taxon>
        <taxon>Bacillati</taxon>
        <taxon>Bacillota</taxon>
        <taxon>Clostridia</taxon>
        <taxon>Christensenellales</taxon>
        <taxon>Christensenellaceae</taxon>
        <taxon>Guopingia</taxon>
    </lineage>
</organism>
<protein>
    <recommendedName>
        <fullName evidence="1">Stage 0 sporulation protein A homolog</fullName>
    </recommendedName>
</protein>
<dbReference type="PROSITE" id="PS51755">
    <property type="entry name" value="OMPR_PHOB"/>
    <property type="match status" value="1"/>
</dbReference>
<dbReference type="InterPro" id="IPR001789">
    <property type="entry name" value="Sig_transdc_resp-reg_receiver"/>
</dbReference>
<dbReference type="SUPFAM" id="SSF46894">
    <property type="entry name" value="C-terminal effector domain of the bipartite response regulators"/>
    <property type="match status" value="1"/>
</dbReference>
<comment type="function">
    <text evidence="5">May play the central regulatory role in sporulation. It may be an element of the effector pathway responsible for the activation of sporulation genes in response to nutritional stress. Spo0A may act in concert with spo0H (a sigma factor) to control the expression of some genes that are critical to the sporulation process.</text>
</comment>
<dbReference type="GO" id="GO:0005829">
    <property type="term" value="C:cytosol"/>
    <property type="evidence" value="ECO:0007669"/>
    <property type="project" value="TreeGrafter"/>
</dbReference>
<dbReference type="PROSITE" id="PS50110">
    <property type="entry name" value="RESPONSE_REGULATORY"/>
    <property type="match status" value="1"/>
</dbReference>
<keyword evidence="2" id="KW-0805">Transcription regulation</keyword>
<comment type="caution">
    <text evidence="10">The sequence shown here is derived from an EMBL/GenBank/DDBJ whole genome shotgun (WGS) entry which is preliminary data.</text>
</comment>
<name>A0A926DGN3_9FIRM</name>
<dbReference type="SMART" id="SM00448">
    <property type="entry name" value="REC"/>
    <property type="match status" value="1"/>
</dbReference>
<evidence type="ECO:0000313" key="10">
    <source>
        <dbReference type="EMBL" id="MBC8537444.1"/>
    </source>
</evidence>
<evidence type="ECO:0000256" key="6">
    <source>
        <dbReference type="PROSITE-ProRule" id="PRU00169"/>
    </source>
</evidence>
<feature type="modified residue" description="4-aspartylphosphate" evidence="6">
    <location>
        <position position="52"/>
    </location>
</feature>
<dbReference type="GO" id="GO:0000156">
    <property type="term" value="F:phosphorelay response regulator activity"/>
    <property type="evidence" value="ECO:0007669"/>
    <property type="project" value="TreeGrafter"/>
</dbReference>
<evidence type="ECO:0000256" key="5">
    <source>
        <dbReference type="ARBA" id="ARBA00024867"/>
    </source>
</evidence>
<keyword evidence="11" id="KW-1185">Reference proteome</keyword>
<dbReference type="Gene3D" id="3.40.50.2300">
    <property type="match status" value="1"/>
</dbReference>
<feature type="domain" description="Response regulatory" evidence="8">
    <location>
        <begin position="3"/>
        <end position="116"/>
    </location>
</feature>
<reference evidence="10" key="1">
    <citation type="submission" date="2020-08" db="EMBL/GenBank/DDBJ databases">
        <title>Genome public.</title>
        <authorList>
            <person name="Liu C."/>
            <person name="Sun Q."/>
        </authorList>
    </citation>
    <scope>NUCLEOTIDE SEQUENCE</scope>
    <source>
        <strain evidence="10">NSJ-63</strain>
    </source>
</reference>
<accession>A0A926DGN3</accession>
<evidence type="ECO:0000256" key="1">
    <source>
        <dbReference type="ARBA" id="ARBA00018672"/>
    </source>
</evidence>